<dbReference type="Proteomes" id="UP001175271">
    <property type="component" value="Unassembled WGS sequence"/>
</dbReference>
<keyword evidence="1" id="KW-1133">Transmembrane helix</keyword>
<proteinExistence type="predicted"/>
<organism evidence="3 4">
    <name type="scientific">Steinernema hermaphroditum</name>
    <dbReference type="NCBI Taxonomy" id="289476"/>
    <lineage>
        <taxon>Eukaryota</taxon>
        <taxon>Metazoa</taxon>
        <taxon>Ecdysozoa</taxon>
        <taxon>Nematoda</taxon>
        <taxon>Chromadorea</taxon>
        <taxon>Rhabditida</taxon>
        <taxon>Tylenchina</taxon>
        <taxon>Panagrolaimomorpha</taxon>
        <taxon>Strongyloidoidea</taxon>
        <taxon>Steinernematidae</taxon>
        <taxon>Steinernema</taxon>
    </lineage>
</organism>
<dbReference type="PANTHER" id="PTHR23017">
    <property type="entry name" value="SERPENTINE RECEPTOR, CLASS X"/>
    <property type="match status" value="1"/>
</dbReference>
<comment type="caution">
    <text evidence="3">The sequence shown here is derived from an EMBL/GenBank/DDBJ whole genome shotgun (WGS) entry which is preliminary data.</text>
</comment>
<dbReference type="PANTHER" id="PTHR23017:SF3">
    <property type="entry name" value="G-PROTEIN COUPLED RECEPTORS FAMILY 1 PROFILE DOMAIN-CONTAINING PROTEIN"/>
    <property type="match status" value="1"/>
</dbReference>
<feature type="transmembrane region" description="Helical" evidence="1">
    <location>
        <begin position="194"/>
        <end position="215"/>
    </location>
</feature>
<name>A0AA39HD17_9BILA</name>
<keyword evidence="1" id="KW-0812">Transmembrane</keyword>
<evidence type="ECO:0000313" key="4">
    <source>
        <dbReference type="Proteomes" id="UP001175271"/>
    </source>
</evidence>
<protein>
    <recommendedName>
        <fullName evidence="2">7TM GPCR serpentine receptor class x (Srx) domain-containing protein</fullName>
    </recommendedName>
</protein>
<feature type="transmembrane region" description="Helical" evidence="1">
    <location>
        <begin position="93"/>
        <end position="118"/>
    </location>
</feature>
<feature type="transmembrane region" description="Helical" evidence="1">
    <location>
        <begin position="23"/>
        <end position="48"/>
    </location>
</feature>
<keyword evidence="1" id="KW-0472">Membrane</keyword>
<dbReference type="EMBL" id="JAUCMV010000004">
    <property type="protein sequence ID" value="KAK0402538.1"/>
    <property type="molecule type" value="Genomic_DNA"/>
</dbReference>
<feature type="transmembrane region" description="Helical" evidence="1">
    <location>
        <begin position="60"/>
        <end position="81"/>
    </location>
</feature>
<gene>
    <name evidence="3" type="ORF">QR680_016391</name>
</gene>
<evidence type="ECO:0000259" key="2">
    <source>
        <dbReference type="Pfam" id="PF10328"/>
    </source>
</evidence>
<keyword evidence="4" id="KW-1185">Reference proteome</keyword>
<reference evidence="3" key="1">
    <citation type="submission" date="2023-06" db="EMBL/GenBank/DDBJ databases">
        <title>Genomic analysis of the entomopathogenic nematode Steinernema hermaphroditum.</title>
        <authorList>
            <person name="Schwarz E.M."/>
            <person name="Heppert J.K."/>
            <person name="Baniya A."/>
            <person name="Schwartz H.T."/>
            <person name="Tan C.-H."/>
            <person name="Antoshechkin I."/>
            <person name="Sternberg P.W."/>
            <person name="Goodrich-Blair H."/>
            <person name="Dillman A.R."/>
        </authorList>
    </citation>
    <scope>NUCLEOTIDE SEQUENCE</scope>
    <source>
        <strain evidence="3">PS9179</strain>
        <tissue evidence="3">Whole animal</tissue>
    </source>
</reference>
<accession>A0AA39HD17</accession>
<dbReference type="AlphaFoldDB" id="A0AA39HD17"/>
<evidence type="ECO:0000256" key="1">
    <source>
        <dbReference type="SAM" id="Phobius"/>
    </source>
</evidence>
<feature type="domain" description="7TM GPCR serpentine receptor class x (Srx)" evidence="2">
    <location>
        <begin position="39"/>
        <end position="294"/>
    </location>
</feature>
<sequence length="322" mass="36043">MYNSTHVFGHELLGRNHVTSTDIAVGSSVITFSCLQIAFGVLNLFLLWKISIFHNAFGRILATRTVIEMCSSALHTSFAAYATLSQRSDYSPLWAVVVGTLGYDLAAMSCAMHVLLALNRFVSVYFPMRYPTIFSRRNSIIAIGFALVEITAVTLLGYNLIPCNTVGFSATHYSYIVLNCPDPGQERPFHFARFINITCGSFFCFGAIVIDTATIRRLFAIKKKKAYISQQHFNVQFRFTLQSLSQNIPMFVEIILLGLSDDSTDDSKTFVRIASFVLTRVTDFVNSISIIFFNPEVRRFLGLRFNQLGPTGSSSVVRTDTY</sequence>
<dbReference type="Pfam" id="PF10328">
    <property type="entry name" value="7TM_GPCR_Srx"/>
    <property type="match status" value="1"/>
</dbReference>
<dbReference type="Gene3D" id="1.20.1070.10">
    <property type="entry name" value="Rhodopsin 7-helix transmembrane proteins"/>
    <property type="match status" value="1"/>
</dbReference>
<evidence type="ECO:0000313" key="3">
    <source>
        <dbReference type="EMBL" id="KAK0402538.1"/>
    </source>
</evidence>
<dbReference type="SUPFAM" id="SSF81321">
    <property type="entry name" value="Family A G protein-coupled receptor-like"/>
    <property type="match status" value="1"/>
</dbReference>
<feature type="transmembrane region" description="Helical" evidence="1">
    <location>
        <begin position="139"/>
        <end position="161"/>
    </location>
</feature>
<dbReference type="InterPro" id="IPR019430">
    <property type="entry name" value="7TM_GPCR_serpentine_rcpt_Srx"/>
</dbReference>